<evidence type="ECO:0000259" key="2">
    <source>
        <dbReference type="Pfam" id="PF21307"/>
    </source>
</evidence>
<accession>A0A0C1L6G1</accession>
<comment type="caution">
    <text evidence="4">The sequence shown here is derived from an EMBL/GenBank/DDBJ whole genome shotgun (WGS) entry which is preliminary data.</text>
</comment>
<keyword evidence="5" id="KW-1185">Reference proteome</keyword>
<reference evidence="4 5" key="1">
    <citation type="submission" date="2014-11" db="EMBL/GenBank/DDBJ databases">
        <title>Genome sequence of Flavihumibacter solisilvae 3-3.</title>
        <authorList>
            <person name="Zhou G."/>
            <person name="Li M."/>
            <person name="Wang G."/>
        </authorList>
    </citation>
    <scope>NUCLEOTIDE SEQUENCE [LARGE SCALE GENOMIC DNA]</scope>
    <source>
        <strain evidence="4 5">3-3</strain>
    </source>
</reference>
<organism evidence="4 5">
    <name type="scientific">Flavihumibacter solisilvae</name>
    <dbReference type="NCBI Taxonomy" id="1349421"/>
    <lineage>
        <taxon>Bacteria</taxon>
        <taxon>Pseudomonadati</taxon>
        <taxon>Bacteroidota</taxon>
        <taxon>Chitinophagia</taxon>
        <taxon>Chitinophagales</taxon>
        <taxon>Chitinophagaceae</taxon>
        <taxon>Flavihumibacter</taxon>
    </lineage>
</organism>
<dbReference type="InterPro" id="IPR012341">
    <property type="entry name" value="6hp_glycosidase-like_sf"/>
</dbReference>
<sequence>MVYTQDSLTADQLKLWYTHAAGTWNEALPVGNGRLGAMVFGRVDNERIQLNEESLWAGKNINVNNPEAKAHIREIQQLVLNGHNQKAFDLGEKYLVNTPPGFRSYQSLGDCIIDFGEQGEAHDYRNELDLETGIVTTTYSINGVLFSRQVFASAPRNCIIIRITASKPNAIHCKVNLSREKDATVISAGDDQLTMTGQIVDVDDVINGAGGFNMKFSARLTARQQGGNIKSSNNTLLISGANAVTLFITAATDYNFATLGFDRNIKPEAVAEKIIGEAVSFSDKQLMQQHETDHRRLFSRVQLALGGKDYSHEPTDVRLEAIKKGREDQQLAALYFQYGRYLLMASSRSPGLLPANLQGVWNEHYIAPWNSDYHTNINLQMNYWPAEVCNLSETTRPLFDFIDYYRVPGRVTAQSLYSAPGWTMHHATDIFGKTGINASMQWGTSPLSGAWLCLHLWEHYQFTQNKEFLRTKAYPIMKEAVEFIQQFLIEDKNGYLVTAPSMSPENAFVLPDGGRTQITYAPTIDVQMIMQLYKACIAAARQVGKEDNFIAAMEKTLARLPPLQVSKRYGTVQEWINDYEEAEPGHRHISHLFGLYPGDLITPQTPELFQAASKTLTRRLGHGGGHTGWSRAWIINFYARLLDGEKAYENVVALLQKSTLKNLFDNHPPFQIDGNFGGTAGIAEMLLQSHNGIINLLPALPKAWHNGEVKGLCARGGLEIDMQWKEGKLVNGFLAAKTSGLVTIRYGGRETKLKTVAGKRYNLKEIIKAL</sequence>
<dbReference type="STRING" id="1349421.OI18_04720"/>
<dbReference type="GO" id="GO:0004560">
    <property type="term" value="F:alpha-L-fucosidase activity"/>
    <property type="evidence" value="ECO:0007669"/>
    <property type="project" value="InterPro"/>
</dbReference>
<dbReference type="SUPFAM" id="SSF48208">
    <property type="entry name" value="Six-hairpin glycosidases"/>
    <property type="match status" value="1"/>
</dbReference>
<evidence type="ECO:0000313" key="5">
    <source>
        <dbReference type="Proteomes" id="UP000031408"/>
    </source>
</evidence>
<dbReference type="AlphaFoldDB" id="A0A0C1L6G1"/>
<dbReference type="InterPro" id="IPR027414">
    <property type="entry name" value="GH95_N_dom"/>
</dbReference>
<feature type="domain" description="Glycosyl hydrolase family 95 N-terminal" evidence="1">
    <location>
        <begin position="15"/>
        <end position="255"/>
    </location>
</feature>
<dbReference type="Pfam" id="PF14498">
    <property type="entry name" value="Glyco_hyd_65N_2"/>
    <property type="match status" value="1"/>
</dbReference>
<keyword evidence="4" id="KW-0378">Hydrolase</keyword>
<name>A0A0C1L6G1_9BACT</name>
<feature type="domain" description="Alpha fucosidase A-like C-terminal" evidence="2">
    <location>
        <begin position="688"/>
        <end position="754"/>
    </location>
</feature>
<dbReference type="Pfam" id="PF22124">
    <property type="entry name" value="Glyco_hydro_95_cat"/>
    <property type="match status" value="1"/>
</dbReference>
<dbReference type="PANTHER" id="PTHR31084:SF0">
    <property type="entry name" value="ALPHA-L-FUCOSIDASE 2"/>
    <property type="match status" value="1"/>
</dbReference>
<dbReference type="Gene3D" id="1.50.10.10">
    <property type="match status" value="1"/>
</dbReference>
<feature type="domain" description="Glycosyl hydrolase family 95 catalytic" evidence="3">
    <location>
        <begin position="284"/>
        <end position="686"/>
    </location>
</feature>
<evidence type="ECO:0000259" key="1">
    <source>
        <dbReference type="Pfam" id="PF14498"/>
    </source>
</evidence>
<dbReference type="Pfam" id="PF21307">
    <property type="entry name" value="Glyco_hydro_95_C"/>
    <property type="match status" value="1"/>
</dbReference>
<dbReference type="PIRSF" id="PIRSF007663">
    <property type="entry name" value="UCP007663"/>
    <property type="match status" value="1"/>
</dbReference>
<dbReference type="InterPro" id="IPR049053">
    <property type="entry name" value="AFCA-like_C"/>
</dbReference>
<dbReference type="InterPro" id="IPR054363">
    <property type="entry name" value="GH95_cat"/>
</dbReference>
<dbReference type="GO" id="GO:0005975">
    <property type="term" value="P:carbohydrate metabolic process"/>
    <property type="evidence" value="ECO:0007669"/>
    <property type="project" value="InterPro"/>
</dbReference>
<dbReference type="Proteomes" id="UP000031408">
    <property type="component" value="Unassembled WGS sequence"/>
</dbReference>
<evidence type="ECO:0000259" key="3">
    <source>
        <dbReference type="Pfam" id="PF22124"/>
    </source>
</evidence>
<evidence type="ECO:0000313" key="4">
    <source>
        <dbReference type="EMBL" id="KIC95727.1"/>
    </source>
</evidence>
<dbReference type="EMBL" id="JSVC01000005">
    <property type="protein sequence ID" value="KIC95727.1"/>
    <property type="molecule type" value="Genomic_DNA"/>
</dbReference>
<dbReference type="PANTHER" id="PTHR31084">
    <property type="entry name" value="ALPHA-L-FUCOSIDASE 2"/>
    <property type="match status" value="1"/>
</dbReference>
<dbReference type="InterPro" id="IPR016518">
    <property type="entry name" value="Alpha-L-fucosidase"/>
</dbReference>
<proteinExistence type="predicted"/>
<protein>
    <submittedName>
        <fullName evidence="4">Glycoside hydrolase</fullName>
    </submittedName>
</protein>
<dbReference type="FunFam" id="1.50.10.10:FF:000028">
    <property type="entry name" value="Alpha-L-fucosidase 2"/>
    <property type="match status" value="1"/>
</dbReference>
<gene>
    <name evidence="4" type="ORF">OI18_04720</name>
</gene>
<dbReference type="InterPro" id="IPR008928">
    <property type="entry name" value="6-hairpin_glycosidase_sf"/>
</dbReference>